<sequence>MPIISEVINDRKLWVIISSRKDGGSDELEVIRPIIEKLNEQWFEKGDFVWTGRFDDKKTSMAIFESTEDKAKNYFEEYSKICADSLDTKLYQWDALPLFTILERIQGKI</sequence>
<protein>
    <recommendedName>
        <fullName evidence="3">DUF695 domain-containing protein</fullName>
    </recommendedName>
</protein>
<proteinExistence type="predicted"/>
<keyword evidence="2" id="KW-1185">Reference proteome</keyword>
<reference evidence="1 2" key="1">
    <citation type="journal article" date="2012" name="J. Bacteriol.">
        <title>Draft Genome Sequence of an Ammonia-Oxidizing Archaeon, "Candidatus Nitrosopumilus koreensis" AR1, from Marine Sediment.</title>
        <authorList>
            <person name="Park S.J."/>
            <person name="Kim J.G."/>
            <person name="Jung M.Y."/>
            <person name="Kim S.J."/>
            <person name="Cha I.T."/>
            <person name="Kwon K."/>
            <person name="Lee J.H."/>
            <person name="Rhee S.K."/>
        </authorList>
    </citation>
    <scope>NUCLEOTIDE SEQUENCE [LARGE SCALE GENOMIC DNA]</scope>
    <source>
        <strain evidence="1 2">AR1</strain>
    </source>
</reference>
<evidence type="ECO:0000313" key="2">
    <source>
        <dbReference type="Proteomes" id="UP000006101"/>
    </source>
</evidence>
<dbReference type="AlphaFoldDB" id="K0B7C7"/>
<dbReference type="EMBL" id="CP003842">
    <property type="protein sequence ID" value="AFS81062.1"/>
    <property type="molecule type" value="Genomic_DNA"/>
</dbReference>
<organism evidence="1 2">
    <name type="scientific">Candidatus Nitrosopumilus koreensis AR1</name>
    <dbReference type="NCBI Taxonomy" id="1229908"/>
    <lineage>
        <taxon>Archaea</taxon>
        <taxon>Nitrososphaerota</taxon>
        <taxon>Nitrososphaeria</taxon>
        <taxon>Nitrosopumilales</taxon>
        <taxon>Nitrosopumilaceae</taxon>
        <taxon>Nitrosopumilus</taxon>
    </lineage>
</organism>
<dbReference type="HOGENOM" id="CLU_2243705_0_0_2"/>
<evidence type="ECO:0000313" key="1">
    <source>
        <dbReference type="EMBL" id="AFS81062.1"/>
    </source>
</evidence>
<name>K0B7C7_9ARCH</name>
<dbReference type="Proteomes" id="UP000006101">
    <property type="component" value="Chromosome"/>
</dbReference>
<dbReference type="KEGG" id="nkr:NKOR_05895"/>
<dbReference type="PATRIC" id="fig|1229908.8.peg.1284"/>
<accession>K0B7C7</accession>
<evidence type="ECO:0008006" key="3">
    <source>
        <dbReference type="Google" id="ProtNLM"/>
    </source>
</evidence>
<gene>
    <name evidence="1" type="ORF">NKOR_05895</name>
</gene>
<dbReference type="GeneID" id="13725214"/>
<dbReference type="RefSeq" id="WP_014963446.1">
    <property type="nucleotide sequence ID" value="NC_018655.1"/>
</dbReference>